<reference evidence="1" key="1">
    <citation type="submission" date="2019-10" db="EMBL/GenBank/DDBJ databases">
        <authorList>
            <consortium name="DOE Joint Genome Institute"/>
            <person name="Kuo A."/>
            <person name="Miyauchi S."/>
            <person name="Kiss E."/>
            <person name="Drula E."/>
            <person name="Kohler A."/>
            <person name="Sanchez-Garcia M."/>
            <person name="Andreopoulos B."/>
            <person name="Barry K.W."/>
            <person name="Bonito G."/>
            <person name="Buee M."/>
            <person name="Carver A."/>
            <person name="Chen C."/>
            <person name="Cichocki N."/>
            <person name="Clum A."/>
            <person name="Culley D."/>
            <person name="Crous P.W."/>
            <person name="Fauchery L."/>
            <person name="Girlanda M."/>
            <person name="Hayes R."/>
            <person name="Keri Z."/>
            <person name="LaButti K."/>
            <person name="Lipzen A."/>
            <person name="Lombard V."/>
            <person name="Magnuson J."/>
            <person name="Maillard F."/>
            <person name="Morin E."/>
            <person name="Murat C."/>
            <person name="Nolan M."/>
            <person name="Ohm R."/>
            <person name="Pangilinan J."/>
            <person name="Pereira M."/>
            <person name="Perotto S."/>
            <person name="Peter M."/>
            <person name="Riley R."/>
            <person name="Sitrit Y."/>
            <person name="Stielow B."/>
            <person name="Szollosi G."/>
            <person name="Zifcakova L."/>
            <person name="Stursova M."/>
            <person name="Spatafora J.W."/>
            <person name="Tedersoo L."/>
            <person name="Vaario L.-M."/>
            <person name="Yamada A."/>
            <person name="Yan M."/>
            <person name="Wang P."/>
            <person name="Xu J."/>
            <person name="Bruns T."/>
            <person name="Baldrian P."/>
            <person name="Vilgalys R."/>
            <person name="Henrissat B."/>
            <person name="Grigoriev I.V."/>
            <person name="Hibbett D."/>
            <person name="Nagy L.G."/>
            <person name="Martin F.M."/>
        </authorList>
    </citation>
    <scope>NUCLEOTIDE SEQUENCE</scope>
    <source>
        <strain evidence="1">Prilba</strain>
    </source>
</reference>
<accession>A0A9P5N146</accession>
<comment type="caution">
    <text evidence="1">The sequence shown here is derived from an EMBL/GenBank/DDBJ whole genome shotgun (WGS) entry which is preliminary data.</text>
</comment>
<dbReference type="EMBL" id="WHVB01000004">
    <property type="protein sequence ID" value="KAF8483717.1"/>
    <property type="molecule type" value="Genomic_DNA"/>
</dbReference>
<dbReference type="OrthoDB" id="3166113at2759"/>
<sequence length="670" mass="75780">MTSFTASDSRPDFNFIQLHPVSSSHHMSIAVFIPIIPRVVLFPWRNSLSVGDLLISIWEKVNMEIWHGMELPGVKSSNLSLHSLSYPVALDPQDTLRKRVEGSGWVDTPIKDEVPSRWCDTERIHVYLYIDLGPEMRAAEKLKNSLWGINLNTVLETISVEGDTWKYVPKEWMRTVELLWLGLDERGGFLIRPEDVDALEKDVFRSEVALELGCGGIIVTGQPGIGKTCFLYYLLFRRLSEQKPVALQRNEHIFVFQDHGVDRYPTNAQSHFLPNGTWALFDSDEKASQPCPTFLAAAQASGPTCLDRSDHVSLGRQVENVGEVSYSGYVRDEELLYYTVLNLNPNSLRRNYKKWGPSARTCVLLSRVPNREMRHERDVSSAARAFVLNPDSFLGAIQNATTMAHILFSVRPGDESEDGRRTLVAEIATDHIKEIISYAAADALARKRIEFYQKMSNQPMFKSSAGQMFERFVLSWLASHPSAVPLQCTPSTFRTTPEIPACGEERTVFFGSLTALKKKVKVVNDALPWCFLPTSQTPDAVDAIVFTNKFIITVQVTIAEVHSTNRKCFDDIEESIRGIRNKRKWCHVFITDDNCKARSLRGQTLSDLPKSIFVYSAVFDVGRLDITRVHVESFDEKKVSETGRCTRLVLIGGQPATRVRSQVMRTRSRK</sequence>
<dbReference type="InterPro" id="IPR052980">
    <property type="entry name" value="Crinkler_effector"/>
</dbReference>
<keyword evidence="2" id="KW-1185">Reference proteome</keyword>
<name>A0A9P5N146_9AGAM</name>
<evidence type="ECO:0000313" key="2">
    <source>
        <dbReference type="Proteomes" id="UP000759537"/>
    </source>
</evidence>
<gene>
    <name evidence="1" type="ORF">DFH94DRAFT_321658</name>
</gene>
<dbReference type="PANTHER" id="PTHR33129:SF1">
    <property type="entry name" value="ATP-BINDING PROTEIN"/>
    <property type="match status" value="1"/>
</dbReference>
<dbReference type="PANTHER" id="PTHR33129">
    <property type="entry name" value="PROTEIN KINASE DOMAIN-CONTAINING PROTEIN-RELATED"/>
    <property type="match status" value="1"/>
</dbReference>
<organism evidence="1 2">
    <name type="scientific">Russula ochroleuca</name>
    <dbReference type="NCBI Taxonomy" id="152965"/>
    <lineage>
        <taxon>Eukaryota</taxon>
        <taxon>Fungi</taxon>
        <taxon>Dikarya</taxon>
        <taxon>Basidiomycota</taxon>
        <taxon>Agaricomycotina</taxon>
        <taxon>Agaricomycetes</taxon>
        <taxon>Russulales</taxon>
        <taxon>Russulaceae</taxon>
        <taxon>Russula</taxon>
    </lineage>
</organism>
<proteinExistence type="predicted"/>
<evidence type="ECO:0000313" key="1">
    <source>
        <dbReference type="EMBL" id="KAF8483717.1"/>
    </source>
</evidence>
<dbReference type="AlphaFoldDB" id="A0A9P5N146"/>
<dbReference type="Proteomes" id="UP000759537">
    <property type="component" value="Unassembled WGS sequence"/>
</dbReference>
<protein>
    <submittedName>
        <fullName evidence="1">Uncharacterized protein</fullName>
    </submittedName>
</protein>
<reference evidence="1" key="2">
    <citation type="journal article" date="2020" name="Nat. Commun.">
        <title>Large-scale genome sequencing of mycorrhizal fungi provides insights into the early evolution of symbiotic traits.</title>
        <authorList>
            <person name="Miyauchi S."/>
            <person name="Kiss E."/>
            <person name="Kuo A."/>
            <person name="Drula E."/>
            <person name="Kohler A."/>
            <person name="Sanchez-Garcia M."/>
            <person name="Morin E."/>
            <person name="Andreopoulos B."/>
            <person name="Barry K.W."/>
            <person name="Bonito G."/>
            <person name="Buee M."/>
            <person name="Carver A."/>
            <person name="Chen C."/>
            <person name="Cichocki N."/>
            <person name="Clum A."/>
            <person name="Culley D."/>
            <person name="Crous P.W."/>
            <person name="Fauchery L."/>
            <person name="Girlanda M."/>
            <person name="Hayes R.D."/>
            <person name="Keri Z."/>
            <person name="LaButti K."/>
            <person name="Lipzen A."/>
            <person name="Lombard V."/>
            <person name="Magnuson J."/>
            <person name="Maillard F."/>
            <person name="Murat C."/>
            <person name="Nolan M."/>
            <person name="Ohm R.A."/>
            <person name="Pangilinan J."/>
            <person name="Pereira M.F."/>
            <person name="Perotto S."/>
            <person name="Peter M."/>
            <person name="Pfister S."/>
            <person name="Riley R."/>
            <person name="Sitrit Y."/>
            <person name="Stielow J.B."/>
            <person name="Szollosi G."/>
            <person name="Zifcakova L."/>
            <person name="Stursova M."/>
            <person name="Spatafora J.W."/>
            <person name="Tedersoo L."/>
            <person name="Vaario L.M."/>
            <person name="Yamada A."/>
            <person name="Yan M."/>
            <person name="Wang P."/>
            <person name="Xu J."/>
            <person name="Bruns T."/>
            <person name="Baldrian P."/>
            <person name="Vilgalys R."/>
            <person name="Dunand C."/>
            <person name="Henrissat B."/>
            <person name="Grigoriev I.V."/>
            <person name="Hibbett D."/>
            <person name="Nagy L.G."/>
            <person name="Martin F.M."/>
        </authorList>
    </citation>
    <scope>NUCLEOTIDE SEQUENCE</scope>
    <source>
        <strain evidence="1">Prilba</strain>
    </source>
</reference>